<accession>A0A1M4TG37</accession>
<dbReference type="Pfam" id="PF04545">
    <property type="entry name" value="Sigma70_r4"/>
    <property type="match status" value="1"/>
</dbReference>
<dbReference type="EMBL" id="FQUR01000007">
    <property type="protein sequence ID" value="SHE43406.1"/>
    <property type="molecule type" value="Genomic_DNA"/>
</dbReference>
<name>A0A1M4TG37_9THEO</name>
<dbReference type="Gene3D" id="1.20.140.160">
    <property type="match status" value="1"/>
</dbReference>
<evidence type="ECO:0000259" key="1">
    <source>
        <dbReference type="Pfam" id="PF04545"/>
    </source>
</evidence>
<dbReference type="Proteomes" id="UP000184127">
    <property type="component" value="Unassembled WGS sequence"/>
</dbReference>
<protein>
    <submittedName>
        <fullName evidence="2">RNA polymerase sporulation-specific sigma factor</fullName>
    </submittedName>
</protein>
<dbReference type="InterPro" id="IPR013324">
    <property type="entry name" value="RNA_pol_sigma_r3/r4-like"/>
</dbReference>
<dbReference type="AlphaFoldDB" id="A0A1M4TG37"/>
<dbReference type="GO" id="GO:0006352">
    <property type="term" value="P:DNA-templated transcription initiation"/>
    <property type="evidence" value="ECO:0007669"/>
    <property type="project" value="InterPro"/>
</dbReference>
<feature type="domain" description="RNA polymerase sigma-70 region 4" evidence="1">
    <location>
        <begin position="83"/>
        <end position="128"/>
    </location>
</feature>
<dbReference type="RefSeq" id="WP_072966934.1">
    <property type="nucleotide sequence ID" value="NZ_FQUR01000007.1"/>
</dbReference>
<dbReference type="GO" id="GO:0003700">
    <property type="term" value="F:DNA-binding transcription factor activity"/>
    <property type="evidence" value="ECO:0007669"/>
    <property type="project" value="InterPro"/>
</dbReference>
<evidence type="ECO:0000313" key="3">
    <source>
        <dbReference type="Proteomes" id="UP000184127"/>
    </source>
</evidence>
<sequence length="133" mass="15718">MKENEVEFIFIGYLARYIKFESIKLKKKYQEVKYRELLILDAPRNNVSSESKDEVVDNITYSYISFEDEVIDKCMLLKYKELLEPEEFEVLMLNVVEGISQEEIASMLSKTQSCISKIKKKALQKLKEFIKEV</sequence>
<dbReference type="InterPro" id="IPR007630">
    <property type="entry name" value="RNA_pol_sigma70_r4"/>
</dbReference>
<keyword evidence="3" id="KW-1185">Reference proteome</keyword>
<gene>
    <name evidence="2" type="ORF">SAMN02745195_00353</name>
</gene>
<dbReference type="SUPFAM" id="SSF88659">
    <property type="entry name" value="Sigma3 and sigma4 domains of RNA polymerase sigma factors"/>
    <property type="match status" value="1"/>
</dbReference>
<reference evidence="3" key="1">
    <citation type="submission" date="2016-11" db="EMBL/GenBank/DDBJ databases">
        <authorList>
            <person name="Varghese N."/>
            <person name="Submissions S."/>
        </authorList>
    </citation>
    <scope>NUCLEOTIDE SEQUENCE [LARGE SCALE GENOMIC DNA]</scope>
    <source>
        <strain evidence="3">DSM 18761</strain>
    </source>
</reference>
<evidence type="ECO:0000313" key="2">
    <source>
        <dbReference type="EMBL" id="SHE43406.1"/>
    </source>
</evidence>
<organism evidence="2 3">
    <name type="scientific">Thermoanaerobacter uzonensis DSM 18761</name>
    <dbReference type="NCBI Taxonomy" id="1123369"/>
    <lineage>
        <taxon>Bacteria</taxon>
        <taxon>Bacillati</taxon>
        <taxon>Bacillota</taxon>
        <taxon>Clostridia</taxon>
        <taxon>Thermoanaerobacterales</taxon>
        <taxon>Thermoanaerobacteraceae</taxon>
        <taxon>Thermoanaerobacter</taxon>
    </lineage>
</organism>
<proteinExistence type="predicted"/>